<evidence type="ECO:0000313" key="6">
    <source>
        <dbReference type="Proteomes" id="UP000232722"/>
    </source>
</evidence>
<dbReference type="PROSITE" id="PS50966">
    <property type="entry name" value="ZF_SWIM"/>
    <property type="match status" value="1"/>
</dbReference>
<protein>
    <recommendedName>
        <fullName evidence="2">SWIM-type domain-containing protein</fullName>
    </recommendedName>
</protein>
<dbReference type="VEuPathDB" id="FungiDB:FUN_023467"/>
<dbReference type="InterPro" id="IPR007527">
    <property type="entry name" value="Znf_SWIM"/>
</dbReference>
<dbReference type="VEuPathDB" id="FungiDB:RhiirFUN_014869"/>
<dbReference type="EMBL" id="LLXJ01003653">
    <property type="protein sequence ID" value="PKB96762.1"/>
    <property type="molecule type" value="Genomic_DNA"/>
</dbReference>
<dbReference type="EMBL" id="LLXJ01003491">
    <property type="protein sequence ID" value="PKB96997.1"/>
    <property type="molecule type" value="Genomic_DNA"/>
</dbReference>
<gene>
    <name evidence="5" type="ORF">RhiirA5_384963</name>
    <name evidence="4" type="ORF">RhiirA5_385120</name>
    <name evidence="3" type="ORF">RhiirA5_386466</name>
</gene>
<evidence type="ECO:0000313" key="4">
    <source>
        <dbReference type="EMBL" id="PKB96762.1"/>
    </source>
</evidence>
<sequence length="296" mass="33619">ANSTQRVESLNKKVHDSVNSCSSLLILVKEIQQLLDDEANYIRIQEYKDEIPSIGLENVAQRYFTSIEKIVSDYLMAPMIIPTHTEDNYNEGVREDHYEIAKILLGDISVTITKSEIVEIWRIVVSCGLKNQYVVLLSDGSHRCTCNLLITHGYPCRHFYKILRTSPNAKWHVGGSELYTPILQELNNNRIKYGRAHGMLKKAINLALATNSYEELIGMCQDFLVRKQDTLNQNRVKETLDNEELDVVNSIITVRKGRPPGRVIAGIIEKLVKIVGKKGITVQPVNLLVKKYLEVT</sequence>
<dbReference type="VEuPathDB" id="FungiDB:RhiirA1_450472"/>
<dbReference type="EMBL" id="LLXJ01005612">
    <property type="protein sequence ID" value="PKB94747.1"/>
    <property type="molecule type" value="Genomic_DNA"/>
</dbReference>
<dbReference type="GO" id="GO:0008270">
    <property type="term" value="F:zinc ion binding"/>
    <property type="evidence" value="ECO:0007669"/>
    <property type="project" value="UniProtKB-KW"/>
</dbReference>
<proteinExistence type="predicted"/>
<dbReference type="VEuPathDB" id="FungiDB:RhiirA1_430197"/>
<evidence type="ECO:0000256" key="1">
    <source>
        <dbReference type="PROSITE-ProRule" id="PRU00325"/>
    </source>
</evidence>
<name>A0A2N0NQC3_9GLOM</name>
<dbReference type="AlphaFoldDB" id="A0A2N0NQC3"/>
<evidence type="ECO:0000259" key="2">
    <source>
        <dbReference type="PROSITE" id="PS50966"/>
    </source>
</evidence>
<feature type="domain" description="SWIM-type" evidence="2">
    <location>
        <begin position="133"/>
        <end position="167"/>
    </location>
</feature>
<dbReference type="Proteomes" id="UP000232722">
    <property type="component" value="Unassembled WGS sequence"/>
</dbReference>
<comment type="caution">
    <text evidence="4">The sequence shown here is derived from an EMBL/GenBank/DDBJ whole genome shotgun (WGS) entry which is preliminary data.</text>
</comment>
<keyword evidence="1" id="KW-0863">Zinc-finger</keyword>
<evidence type="ECO:0000313" key="3">
    <source>
        <dbReference type="EMBL" id="PKB94747.1"/>
    </source>
</evidence>
<keyword evidence="1" id="KW-0479">Metal-binding</keyword>
<feature type="non-terminal residue" evidence="4">
    <location>
        <position position="1"/>
    </location>
</feature>
<evidence type="ECO:0000313" key="5">
    <source>
        <dbReference type="EMBL" id="PKB96997.1"/>
    </source>
</evidence>
<reference evidence="4 6" key="1">
    <citation type="submission" date="2016-04" db="EMBL/GenBank/DDBJ databases">
        <title>Genome analyses suggest a sexual origin of heterokaryosis in a supposedly ancient asexual fungus.</title>
        <authorList>
            <person name="Ropars J."/>
            <person name="Sedzielewska K."/>
            <person name="Noel J."/>
            <person name="Charron P."/>
            <person name="Farinelli L."/>
            <person name="Marton T."/>
            <person name="Kruger M."/>
            <person name="Pelin A."/>
            <person name="Brachmann A."/>
            <person name="Corradi N."/>
        </authorList>
    </citation>
    <scope>NUCLEOTIDE SEQUENCE [LARGE SCALE GENOMIC DNA]</scope>
    <source>
        <strain evidence="4 6">A5</strain>
    </source>
</reference>
<keyword evidence="1" id="KW-0862">Zinc</keyword>
<organism evidence="4 6">
    <name type="scientific">Rhizophagus irregularis</name>
    <dbReference type="NCBI Taxonomy" id="588596"/>
    <lineage>
        <taxon>Eukaryota</taxon>
        <taxon>Fungi</taxon>
        <taxon>Fungi incertae sedis</taxon>
        <taxon>Mucoromycota</taxon>
        <taxon>Glomeromycotina</taxon>
        <taxon>Glomeromycetes</taxon>
        <taxon>Glomerales</taxon>
        <taxon>Glomeraceae</taxon>
        <taxon>Rhizophagus</taxon>
    </lineage>
</organism>
<accession>A0A2N0NQC3</accession>
<reference evidence="4 6" key="2">
    <citation type="submission" date="2017-09" db="EMBL/GenBank/DDBJ databases">
        <title>Extensive intraspecific genome diversity in a model arbuscular mycorrhizal fungus.</title>
        <authorList>
            <person name="Chen E.C."/>
            <person name="Morin E."/>
            <person name="Beaudet D."/>
            <person name="Noel J."/>
            <person name="Ndikumana S."/>
            <person name="Charron P."/>
            <person name="St-Onge C."/>
            <person name="Giorgi J."/>
            <person name="Grigoriev I.V."/>
            <person name="Roux C."/>
            <person name="Martin F.M."/>
            <person name="Corradi N."/>
        </authorList>
    </citation>
    <scope>NUCLEOTIDE SEQUENCE [LARGE SCALE GENOMIC DNA]</scope>
    <source>
        <strain evidence="4 6">A5</strain>
    </source>
</reference>